<dbReference type="PANTHER" id="PTHR33232:SF20">
    <property type="entry name" value="PROTEIN SIEVE ELEMENT OCCLUSION B-LIKE"/>
    <property type="match status" value="1"/>
</dbReference>
<evidence type="ECO:0000313" key="3">
    <source>
        <dbReference type="Proteomes" id="UP001293593"/>
    </source>
</evidence>
<dbReference type="EMBL" id="JAWXYG010000007">
    <property type="protein sequence ID" value="KAK4266746.1"/>
    <property type="molecule type" value="Genomic_DNA"/>
</dbReference>
<dbReference type="Proteomes" id="UP001293593">
    <property type="component" value="Unassembled WGS sequence"/>
</dbReference>
<accession>A0AAE1JCZ5</accession>
<gene>
    <name evidence="2" type="ORF">QN277_023627</name>
</gene>
<feature type="domain" description="Sieve element occlusion N-terminal" evidence="1">
    <location>
        <begin position="90"/>
        <end position="126"/>
    </location>
</feature>
<organism evidence="2 3">
    <name type="scientific">Acacia crassicarpa</name>
    <name type="common">northern wattle</name>
    <dbReference type="NCBI Taxonomy" id="499986"/>
    <lineage>
        <taxon>Eukaryota</taxon>
        <taxon>Viridiplantae</taxon>
        <taxon>Streptophyta</taxon>
        <taxon>Embryophyta</taxon>
        <taxon>Tracheophyta</taxon>
        <taxon>Spermatophyta</taxon>
        <taxon>Magnoliopsida</taxon>
        <taxon>eudicotyledons</taxon>
        <taxon>Gunneridae</taxon>
        <taxon>Pentapetalae</taxon>
        <taxon>rosids</taxon>
        <taxon>fabids</taxon>
        <taxon>Fabales</taxon>
        <taxon>Fabaceae</taxon>
        <taxon>Caesalpinioideae</taxon>
        <taxon>mimosoid clade</taxon>
        <taxon>Acacieae</taxon>
        <taxon>Acacia</taxon>
    </lineage>
</organism>
<protein>
    <recommendedName>
        <fullName evidence="1">Sieve element occlusion N-terminal domain-containing protein</fullName>
    </recommendedName>
</protein>
<dbReference type="Pfam" id="PF14576">
    <property type="entry name" value="SEO_N"/>
    <property type="match status" value="2"/>
</dbReference>
<evidence type="ECO:0000259" key="1">
    <source>
        <dbReference type="Pfam" id="PF14576"/>
    </source>
</evidence>
<dbReference type="GO" id="GO:0010088">
    <property type="term" value="P:phloem development"/>
    <property type="evidence" value="ECO:0007669"/>
    <property type="project" value="InterPro"/>
</dbReference>
<proteinExistence type="predicted"/>
<comment type="caution">
    <text evidence="2">The sequence shown here is derived from an EMBL/GenBank/DDBJ whole genome shotgun (WGS) entry which is preliminary data.</text>
</comment>
<reference evidence="2" key="1">
    <citation type="submission" date="2023-10" db="EMBL/GenBank/DDBJ databases">
        <title>Chromosome-level genome of the transformable northern wattle, Acacia crassicarpa.</title>
        <authorList>
            <person name="Massaro I."/>
            <person name="Sinha N.R."/>
            <person name="Poethig S."/>
            <person name="Leichty A.R."/>
        </authorList>
    </citation>
    <scope>NUCLEOTIDE SEQUENCE</scope>
    <source>
        <strain evidence="2">Acra3RX</strain>
        <tissue evidence="2">Leaf</tissue>
    </source>
</reference>
<sequence>MAVVVQRMMPKLAGIEAQFLVVLRRTIASSHPRQLAAIHPPVRCSKEDKLSYKFLGGGDAHATAMGFLNMLSSYSWHAKVVLTFRGHSSNANAIIHVAAYWSIQSIVACASHIASLIGLRNEYVRKSS</sequence>
<evidence type="ECO:0000313" key="2">
    <source>
        <dbReference type="EMBL" id="KAK4266746.1"/>
    </source>
</evidence>
<keyword evidence="3" id="KW-1185">Reference proteome</keyword>
<dbReference type="PANTHER" id="PTHR33232">
    <property type="entry name" value="PROTEIN SIEVE ELEMENT OCCLUSION B-LIKE"/>
    <property type="match status" value="1"/>
</dbReference>
<dbReference type="AlphaFoldDB" id="A0AAE1JCZ5"/>
<feature type="domain" description="Sieve element occlusion N-terminal" evidence="1">
    <location>
        <begin position="49"/>
        <end position="84"/>
    </location>
</feature>
<name>A0AAE1JCZ5_9FABA</name>
<dbReference type="InterPro" id="IPR027942">
    <property type="entry name" value="SEO_N"/>
</dbReference>
<dbReference type="InterPro" id="IPR039299">
    <property type="entry name" value="SEOA"/>
</dbReference>